<name>A0ABR2HTU3_9PEZI</name>
<reference evidence="1 2" key="1">
    <citation type="journal article" date="2024" name="IMA Fungus">
        <title>Apiospora arundinis, a panoply of carbohydrate-active enzymes and secondary metabolites.</title>
        <authorList>
            <person name="Sorensen T."/>
            <person name="Petersen C."/>
            <person name="Muurmann A.T."/>
            <person name="Christiansen J.V."/>
            <person name="Brundto M.L."/>
            <person name="Overgaard C.K."/>
            <person name="Boysen A.T."/>
            <person name="Wollenberg R.D."/>
            <person name="Larsen T.O."/>
            <person name="Sorensen J.L."/>
            <person name="Nielsen K.L."/>
            <person name="Sondergaard T.E."/>
        </authorList>
    </citation>
    <scope>NUCLEOTIDE SEQUENCE [LARGE SCALE GENOMIC DNA]</scope>
    <source>
        <strain evidence="1 2">AAU 773</strain>
    </source>
</reference>
<proteinExistence type="predicted"/>
<dbReference type="EMBL" id="JAPCWZ010000009">
    <property type="protein sequence ID" value="KAK8852220.1"/>
    <property type="molecule type" value="Genomic_DNA"/>
</dbReference>
<dbReference type="Proteomes" id="UP001390339">
    <property type="component" value="Unassembled WGS sequence"/>
</dbReference>
<sequence>MAQVEECESDRNRPITQANIHSRAILRFVKHREVYDGVAKRNPVRLRFGSAAESSLDEPTAPSWPPLIFRFDVASPGAAVCAAVSLKAHDLSSLSIS</sequence>
<accession>A0ABR2HTU3</accession>
<evidence type="ECO:0000313" key="2">
    <source>
        <dbReference type="Proteomes" id="UP001390339"/>
    </source>
</evidence>
<comment type="caution">
    <text evidence="1">The sequence shown here is derived from an EMBL/GenBank/DDBJ whole genome shotgun (WGS) entry which is preliminary data.</text>
</comment>
<protein>
    <submittedName>
        <fullName evidence="1">Uncharacterized protein</fullName>
    </submittedName>
</protein>
<gene>
    <name evidence="1" type="ORF">PGQ11_014699</name>
</gene>
<keyword evidence="2" id="KW-1185">Reference proteome</keyword>
<organism evidence="1 2">
    <name type="scientific">Apiospora arundinis</name>
    <dbReference type="NCBI Taxonomy" id="335852"/>
    <lineage>
        <taxon>Eukaryota</taxon>
        <taxon>Fungi</taxon>
        <taxon>Dikarya</taxon>
        <taxon>Ascomycota</taxon>
        <taxon>Pezizomycotina</taxon>
        <taxon>Sordariomycetes</taxon>
        <taxon>Xylariomycetidae</taxon>
        <taxon>Amphisphaeriales</taxon>
        <taxon>Apiosporaceae</taxon>
        <taxon>Apiospora</taxon>
    </lineage>
</organism>
<evidence type="ECO:0000313" key="1">
    <source>
        <dbReference type="EMBL" id="KAK8852220.1"/>
    </source>
</evidence>